<feature type="transmembrane region" description="Helical" evidence="12">
    <location>
        <begin position="220"/>
        <end position="253"/>
    </location>
</feature>
<dbReference type="InterPro" id="IPR013766">
    <property type="entry name" value="Thioredoxin_domain"/>
</dbReference>
<dbReference type="Gene3D" id="3.40.30.10">
    <property type="entry name" value="Glutaredoxin"/>
    <property type="match status" value="1"/>
</dbReference>
<dbReference type="PANTHER" id="PTHR30341:SF0">
    <property type="entry name" value="NA(+)_H(+) ANTIPORTER NHAA"/>
    <property type="match status" value="1"/>
</dbReference>
<feature type="transmembrane region" description="Helical" evidence="12">
    <location>
        <begin position="167"/>
        <end position="187"/>
    </location>
</feature>
<evidence type="ECO:0000313" key="15">
    <source>
        <dbReference type="EMBL" id="MDA0138322.1"/>
    </source>
</evidence>
<evidence type="ECO:0000256" key="2">
    <source>
        <dbReference type="ARBA" id="ARBA00007006"/>
    </source>
</evidence>
<evidence type="ECO:0000256" key="3">
    <source>
        <dbReference type="ARBA" id="ARBA00022448"/>
    </source>
</evidence>
<evidence type="ECO:0000256" key="11">
    <source>
        <dbReference type="ARBA" id="ARBA00023201"/>
    </source>
</evidence>
<accession>A0ABT4RIE0</accession>
<dbReference type="Pfam" id="PF13462">
    <property type="entry name" value="Thioredoxin_4"/>
    <property type="match status" value="1"/>
</dbReference>
<keyword evidence="10 12" id="KW-0472">Membrane</keyword>
<feature type="transmembrane region" description="Helical" evidence="12">
    <location>
        <begin position="72"/>
        <end position="90"/>
    </location>
</feature>
<feature type="transmembrane region" description="Helical" evidence="12">
    <location>
        <begin position="21"/>
        <end position="42"/>
    </location>
</feature>
<evidence type="ECO:0000256" key="10">
    <source>
        <dbReference type="ARBA" id="ARBA00023136"/>
    </source>
</evidence>
<evidence type="ECO:0000256" key="5">
    <source>
        <dbReference type="ARBA" id="ARBA00022475"/>
    </source>
</evidence>
<keyword evidence="8 12" id="KW-0915">Sodium</keyword>
<feature type="transmembrane region" description="Helical" evidence="12">
    <location>
        <begin position="302"/>
        <end position="320"/>
    </location>
</feature>
<dbReference type="SUPFAM" id="SSF51206">
    <property type="entry name" value="cAMP-binding domain-like"/>
    <property type="match status" value="1"/>
</dbReference>
<comment type="function">
    <text evidence="12">Na(+)/H(+) antiporter that extrudes sodium in exchange for external protons.</text>
</comment>
<evidence type="ECO:0000256" key="7">
    <source>
        <dbReference type="ARBA" id="ARBA00022989"/>
    </source>
</evidence>
<keyword evidence="11 12" id="KW-0739">Sodium transport</keyword>
<dbReference type="Gene3D" id="1.20.1530.10">
    <property type="entry name" value="Na+/H+ antiporter like domain"/>
    <property type="match status" value="1"/>
</dbReference>
<dbReference type="InterPro" id="IPR023171">
    <property type="entry name" value="Na/H_antiporter_dom_sf"/>
</dbReference>
<feature type="domain" description="Cyclic nucleotide-binding" evidence="13">
    <location>
        <begin position="651"/>
        <end position="770"/>
    </location>
</feature>
<dbReference type="PROSITE" id="PS50042">
    <property type="entry name" value="CNMP_BINDING_3"/>
    <property type="match status" value="1"/>
</dbReference>
<feature type="transmembrane region" description="Helical" evidence="12">
    <location>
        <begin position="406"/>
        <end position="425"/>
    </location>
</feature>
<evidence type="ECO:0000256" key="1">
    <source>
        <dbReference type="ARBA" id="ARBA00004429"/>
    </source>
</evidence>
<evidence type="ECO:0000256" key="4">
    <source>
        <dbReference type="ARBA" id="ARBA00022449"/>
    </source>
</evidence>
<dbReference type="EMBL" id="JAPCID010000015">
    <property type="protein sequence ID" value="MDA0138322.1"/>
    <property type="molecule type" value="Genomic_DNA"/>
</dbReference>
<evidence type="ECO:0000256" key="8">
    <source>
        <dbReference type="ARBA" id="ARBA00023053"/>
    </source>
</evidence>
<dbReference type="Gene3D" id="2.60.120.10">
    <property type="entry name" value="Jelly Rolls"/>
    <property type="match status" value="1"/>
</dbReference>
<gene>
    <name evidence="12 15" type="primary">nhaA</name>
    <name evidence="15" type="ORF">OJ962_12530</name>
</gene>
<dbReference type="InterPro" id="IPR012336">
    <property type="entry name" value="Thioredoxin-like_fold"/>
</dbReference>
<protein>
    <recommendedName>
        <fullName evidence="12">Na(+)/H(+) antiporter NhaA</fullName>
    </recommendedName>
    <alternativeName>
        <fullName evidence="12">Sodium/proton antiporter NhaA</fullName>
    </alternativeName>
</protein>
<dbReference type="CDD" id="cd00038">
    <property type="entry name" value="CAP_ED"/>
    <property type="match status" value="1"/>
</dbReference>
<keyword evidence="7 12" id="KW-1133">Transmembrane helix</keyword>
<reference evidence="15" key="1">
    <citation type="submission" date="2022-10" db="EMBL/GenBank/DDBJ databases">
        <title>The WGS of Solirubrobacter sp. CPCC 204708.</title>
        <authorList>
            <person name="Jiang Z."/>
        </authorList>
    </citation>
    <scope>NUCLEOTIDE SEQUENCE</scope>
    <source>
        <strain evidence="15">CPCC 204708</strain>
    </source>
</reference>
<comment type="catalytic activity">
    <reaction evidence="12">
        <text>Na(+)(in) + 2 H(+)(out) = Na(+)(out) + 2 H(+)(in)</text>
        <dbReference type="Rhea" id="RHEA:29251"/>
        <dbReference type="ChEBI" id="CHEBI:15378"/>
        <dbReference type="ChEBI" id="CHEBI:29101"/>
    </reaction>
</comment>
<organism evidence="15 16">
    <name type="scientific">Solirubrobacter deserti</name>
    <dbReference type="NCBI Taxonomy" id="2282478"/>
    <lineage>
        <taxon>Bacteria</taxon>
        <taxon>Bacillati</taxon>
        <taxon>Actinomycetota</taxon>
        <taxon>Thermoleophilia</taxon>
        <taxon>Solirubrobacterales</taxon>
        <taxon>Solirubrobacteraceae</taxon>
        <taxon>Solirubrobacter</taxon>
    </lineage>
</organism>
<comment type="caution">
    <text evidence="15">The sequence shown here is derived from an EMBL/GenBank/DDBJ whole genome shotgun (WGS) entry which is preliminary data.</text>
</comment>
<keyword evidence="16" id="KW-1185">Reference proteome</keyword>
<dbReference type="PANTHER" id="PTHR30341">
    <property type="entry name" value="SODIUM ION/PROTON ANTIPORTER NHAA-RELATED"/>
    <property type="match status" value="1"/>
</dbReference>
<name>A0ABT4RIE0_9ACTN</name>
<dbReference type="InterPro" id="IPR014710">
    <property type="entry name" value="RmlC-like_jellyroll"/>
</dbReference>
<evidence type="ECO:0000256" key="6">
    <source>
        <dbReference type="ARBA" id="ARBA00022692"/>
    </source>
</evidence>
<keyword evidence="5 12" id="KW-1003">Cell membrane</keyword>
<feature type="transmembrane region" description="Helical" evidence="12">
    <location>
        <begin position="193"/>
        <end position="213"/>
    </location>
</feature>
<evidence type="ECO:0000313" key="16">
    <source>
        <dbReference type="Proteomes" id="UP001147700"/>
    </source>
</evidence>
<dbReference type="SMART" id="SM00100">
    <property type="entry name" value="cNMP"/>
    <property type="match status" value="1"/>
</dbReference>
<dbReference type="Proteomes" id="UP001147700">
    <property type="component" value="Unassembled WGS sequence"/>
</dbReference>
<sequence length="786" mass="83408">MTRSSTREFVGQFAAPLRSYLHTETGGAGLLLAATILALVWANSPLSGLYEDLWGMHISISFGDFFDYDHDLRHWVNDGLMVLFFFVIGLELRRQLSMGELTDRSRFTIPALGAIAGLIVPAVVYLVLNPSGEEARGWGIAMATDTAFVLGALAVVGPAFPAHLRVFMLSLSVVDDIGALLAIAVFYSDDVSLTPIVVAAACVAAMALVSRALVFRGPVYLVVGLVLWVAMVESGIHPTLAGVVLGLLVSAFAPRPEDVREAGALARAFGQSPLPALARSAKLSVERAVSPNERLTELLHPWSSFFVVPVFALANAGVAIDGELIERAVSSTVTWGVIAGLVFGKLAGIGAMSLAGVRFGLGHLPGRIRPGELLGGAALGGIGFTISLFVADLAFDSAALADEARVGILAASLLALGVAWAIFALDKRLAADEDDAPIMVLDRPVDPAVDHIRGPVDAPLELVEYGDFECPFCGRATGAVEELRERLGDRLRYVFRHLPLPDVHPHAELAAEAAEAAAEQGAFWELHDRLFAHQDQLSPTDLVDHAQVLGLDVERFARTLGSGEHAARVREDVASAEASGAEGTPTFFVNGRRLIGRYDADALEAALLGGGELPPLPATEPEIERVRMPDDGSGPSELVLDDFDEEPASDAFPRLSDGHIATLSAFGERRPITRGEPVFGDGTPTADFVVVLSGAVAMVVGYGERNLVGRVHGPRSFVGELALLRGELMLTTAVAARDGEVLVVPAERFADGLAADLELRDIISRAYLLRRSILLSMQAGGDPTRP</sequence>
<dbReference type="InterPro" id="IPR018490">
    <property type="entry name" value="cNMP-bd_dom_sf"/>
</dbReference>
<dbReference type="RefSeq" id="WP_202957922.1">
    <property type="nucleotide sequence ID" value="NZ_JAPCID010000015.1"/>
</dbReference>
<feature type="transmembrane region" description="Helical" evidence="12">
    <location>
        <begin position="332"/>
        <end position="353"/>
    </location>
</feature>
<evidence type="ECO:0000256" key="12">
    <source>
        <dbReference type="HAMAP-Rule" id="MF_01844"/>
    </source>
</evidence>
<feature type="transmembrane region" description="Helical" evidence="12">
    <location>
        <begin position="373"/>
        <end position="394"/>
    </location>
</feature>
<dbReference type="NCBIfam" id="TIGR00773">
    <property type="entry name" value="NhaA"/>
    <property type="match status" value="1"/>
</dbReference>
<proteinExistence type="inferred from homology"/>
<dbReference type="InterPro" id="IPR036249">
    <property type="entry name" value="Thioredoxin-like_sf"/>
</dbReference>
<evidence type="ECO:0000259" key="13">
    <source>
        <dbReference type="PROSITE" id="PS50042"/>
    </source>
</evidence>
<dbReference type="HAMAP" id="MF_01844">
    <property type="entry name" value="NhaA"/>
    <property type="match status" value="1"/>
</dbReference>
<keyword evidence="6 12" id="KW-0812">Transmembrane</keyword>
<feature type="transmembrane region" description="Helical" evidence="12">
    <location>
        <begin position="111"/>
        <end position="128"/>
    </location>
</feature>
<feature type="transmembrane region" description="Helical" evidence="12">
    <location>
        <begin position="140"/>
        <end position="160"/>
    </location>
</feature>
<keyword evidence="9 12" id="KW-0406">Ion transport</keyword>
<comment type="subcellular location">
    <subcellularLocation>
        <location evidence="1">Cell inner membrane</location>
        <topology evidence="1">Multi-pass membrane protein</topology>
    </subcellularLocation>
    <subcellularLocation>
        <location evidence="12">Cell membrane</location>
        <topology evidence="12">Multi-pass membrane protein</topology>
    </subcellularLocation>
</comment>
<dbReference type="Pfam" id="PF00027">
    <property type="entry name" value="cNMP_binding"/>
    <property type="match status" value="1"/>
</dbReference>
<comment type="similarity">
    <text evidence="12">Belongs to the NhaA Na(+)/H(+) (TC 2.A.33) antiporter family.</text>
</comment>
<evidence type="ECO:0000259" key="14">
    <source>
        <dbReference type="PROSITE" id="PS51352"/>
    </source>
</evidence>
<dbReference type="SUPFAM" id="SSF52833">
    <property type="entry name" value="Thioredoxin-like"/>
    <property type="match status" value="1"/>
</dbReference>
<keyword evidence="4 12" id="KW-0050">Antiport</keyword>
<dbReference type="PROSITE" id="PS51352">
    <property type="entry name" value="THIOREDOXIN_2"/>
    <property type="match status" value="1"/>
</dbReference>
<feature type="domain" description="Thioredoxin" evidence="14">
    <location>
        <begin position="430"/>
        <end position="612"/>
    </location>
</feature>
<dbReference type="InterPro" id="IPR000595">
    <property type="entry name" value="cNMP-bd_dom"/>
</dbReference>
<dbReference type="Pfam" id="PF06965">
    <property type="entry name" value="Na_H_antiport_1"/>
    <property type="match status" value="1"/>
</dbReference>
<comment type="similarity">
    <text evidence="2">In the N-terminal section; belongs to the NhaA Na(+)/H(+) (TC 2.A.33) antiporter family.</text>
</comment>
<evidence type="ECO:0000256" key="9">
    <source>
        <dbReference type="ARBA" id="ARBA00023065"/>
    </source>
</evidence>
<dbReference type="InterPro" id="IPR004670">
    <property type="entry name" value="NhaA"/>
</dbReference>
<keyword evidence="3 12" id="KW-0813">Transport</keyword>